<keyword evidence="3" id="KW-1185">Reference proteome</keyword>
<name>A0A8E2JTV0_9PEZI</name>
<dbReference type="AlphaFoldDB" id="A0A8E2JTV0"/>
<evidence type="ECO:0000313" key="2">
    <source>
        <dbReference type="EMBL" id="OCL09374.1"/>
    </source>
</evidence>
<protein>
    <submittedName>
        <fullName evidence="2">Uncharacterized protein</fullName>
    </submittedName>
</protein>
<accession>A0A8E2JTV0</accession>
<proteinExistence type="predicted"/>
<organism evidence="2 3">
    <name type="scientific">Glonium stellatum</name>
    <dbReference type="NCBI Taxonomy" id="574774"/>
    <lineage>
        <taxon>Eukaryota</taxon>
        <taxon>Fungi</taxon>
        <taxon>Dikarya</taxon>
        <taxon>Ascomycota</taxon>
        <taxon>Pezizomycotina</taxon>
        <taxon>Dothideomycetes</taxon>
        <taxon>Pleosporomycetidae</taxon>
        <taxon>Gloniales</taxon>
        <taxon>Gloniaceae</taxon>
        <taxon>Glonium</taxon>
    </lineage>
</organism>
<sequence length="403" mass="45930">MAEPSHNTPSSNAEPRTSRYTLTTPPNAIASSQHGLPTPASSFAAELGECAREPTDDIEQQKPPDIFFEQLEKGKHKRIASTSEPASDSRLLHIPLTLRRKRSRISPTPTLPALETTQTKPPFNIFTALLKNNDLLLEVSSRLDIKSLIDLYVMSKDYHYLLNSHYTTYMKHYSLRQCPESAAIFRWTCYKSLCIRVVNEILTLLALESHRVPRVASLTIKKIWFMLDMPTNGARIGYIQEPTCWENKDLLLATMFFIKLDMRFSDPVDGNGECALRKLCLTQKSLAVLWKTLRGEMLTSHLEIMQMIARILPREEEDIDPRFAEDTLMGITAKGIGVLGKEGWGKGNDPLLRPDELVMMEGFRRRLHLERYYVACMLWGYVNPRTGQKIRTPTLEEVQHQGG</sequence>
<dbReference type="Proteomes" id="UP000250140">
    <property type="component" value="Unassembled WGS sequence"/>
</dbReference>
<feature type="compositionally biased region" description="Basic and acidic residues" evidence="1">
    <location>
        <begin position="49"/>
        <end position="62"/>
    </location>
</feature>
<feature type="region of interest" description="Disordered" evidence="1">
    <location>
        <begin position="1"/>
        <end position="62"/>
    </location>
</feature>
<reference evidence="2 3" key="1">
    <citation type="journal article" date="2016" name="Nat. Commun.">
        <title>Ectomycorrhizal ecology is imprinted in the genome of the dominant symbiotic fungus Cenococcum geophilum.</title>
        <authorList>
            <consortium name="DOE Joint Genome Institute"/>
            <person name="Peter M."/>
            <person name="Kohler A."/>
            <person name="Ohm R.A."/>
            <person name="Kuo A."/>
            <person name="Krutzmann J."/>
            <person name="Morin E."/>
            <person name="Arend M."/>
            <person name="Barry K.W."/>
            <person name="Binder M."/>
            <person name="Choi C."/>
            <person name="Clum A."/>
            <person name="Copeland A."/>
            <person name="Grisel N."/>
            <person name="Haridas S."/>
            <person name="Kipfer T."/>
            <person name="LaButti K."/>
            <person name="Lindquist E."/>
            <person name="Lipzen A."/>
            <person name="Maire R."/>
            <person name="Meier B."/>
            <person name="Mihaltcheva S."/>
            <person name="Molinier V."/>
            <person name="Murat C."/>
            <person name="Poggeler S."/>
            <person name="Quandt C.A."/>
            <person name="Sperisen C."/>
            <person name="Tritt A."/>
            <person name="Tisserant E."/>
            <person name="Crous P.W."/>
            <person name="Henrissat B."/>
            <person name="Nehls U."/>
            <person name="Egli S."/>
            <person name="Spatafora J.W."/>
            <person name="Grigoriev I.V."/>
            <person name="Martin F.M."/>
        </authorList>
    </citation>
    <scope>NUCLEOTIDE SEQUENCE [LARGE SCALE GENOMIC DNA]</scope>
    <source>
        <strain evidence="2 3">CBS 207.34</strain>
    </source>
</reference>
<gene>
    <name evidence="2" type="ORF">AOQ84DRAFT_339073</name>
</gene>
<evidence type="ECO:0000313" key="3">
    <source>
        <dbReference type="Proteomes" id="UP000250140"/>
    </source>
</evidence>
<dbReference type="OrthoDB" id="4966at2759"/>
<dbReference type="EMBL" id="KV749463">
    <property type="protein sequence ID" value="OCL09374.1"/>
    <property type="molecule type" value="Genomic_DNA"/>
</dbReference>
<feature type="compositionally biased region" description="Polar residues" evidence="1">
    <location>
        <begin position="1"/>
        <end position="41"/>
    </location>
</feature>
<evidence type="ECO:0000256" key="1">
    <source>
        <dbReference type="SAM" id="MobiDB-lite"/>
    </source>
</evidence>